<dbReference type="EMBL" id="DTFF01000016">
    <property type="protein sequence ID" value="HGI87162.1"/>
    <property type="molecule type" value="Genomic_DNA"/>
</dbReference>
<name>A0A7C4FAI1_9CREN</name>
<evidence type="ECO:0000313" key="1">
    <source>
        <dbReference type="EMBL" id="HGI87162.1"/>
    </source>
</evidence>
<sequence length="138" mass="16084">MAIYDAYRSSVDVCEEFASDTYNKLIGDEKNFLLAYYRNTSTTPGAPRVLREQVDFVLKGLQSTWKRVLLGILTDKDFANLYKARYVRLMKTGSLIYRLVLISRITSKPIIEPGEYIERDLEELRRFYATLINCYSKT</sequence>
<gene>
    <name evidence="1" type="ORF">ENV14_02010</name>
</gene>
<comment type="caution">
    <text evidence="1">The sequence shown here is derived from an EMBL/GenBank/DDBJ whole genome shotgun (WGS) entry which is preliminary data.</text>
</comment>
<proteinExistence type="predicted"/>
<reference evidence="1" key="1">
    <citation type="journal article" date="2020" name="mSystems">
        <title>Genome- and Community-Level Interaction Insights into Carbon Utilization and Element Cycling Functions of Hydrothermarchaeota in Hydrothermal Sediment.</title>
        <authorList>
            <person name="Zhou Z."/>
            <person name="Liu Y."/>
            <person name="Xu W."/>
            <person name="Pan J."/>
            <person name="Luo Z.H."/>
            <person name="Li M."/>
        </authorList>
    </citation>
    <scope>NUCLEOTIDE SEQUENCE [LARGE SCALE GENOMIC DNA]</scope>
    <source>
        <strain evidence="1">SpSt-732</strain>
    </source>
</reference>
<organism evidence="1">
    <name type="scientific">Ignisphaera aggregans</name>
    <dbReference type="NCBI Taxonomy" id="334771"/>
    <lineage>
        <taxon>Archaea</taxon>
        <taxon>Thermoproteota</taxon>
        <taxon>Thermoprotei</taxon>
        <taxon>Desulfurococcales</taxon>
        <taxon>Desulfurococcaceae</taxon>
        <taxon>Ignisphaera</taxon>
    </lineage>
</organism>
<accession>A0A7C4FAI1</accession>
<protein>
    <submittedName>
        <fullName evidence="1">Uncharacterized protein</fullName>
    </submittedName>
</protein>
<dbReference type="AlphaFoldDB" id="A0A7C4FAI1"/>